<dbReference type="EMBL" id="ASGP02000001">
    <property type="protein sequence ID" value="KAH9527548.1"/>
    <property type="molecule type" value="Genomic_DNA"/>
</dbReference>
<organism evidence="3 4">
    <name type="scientific">Dermatophagoides farinae</name>
    <name type="common">American house dust mite</name>
    <dbReference type="NCBI Taxonomy" id="6954"/>
    <lineage>
        <taxon>Eukaryota</taxon>
        <taxon>Metazoa</taxon>
        <taxon>Ecdysozoa</taxon>
        <taxon>Arthropoda</taxon>
        <taxon>Chelicerata</taxon>
        <taxon>Arachnida</taxon>
        <taxon>Acari</taxon>
        <taxon>Acariformes</taxon>
        <taxon>Sarcoptiformes</taxon>
        <taxon>Astigmata</taxon>
        <taxon>Psoroptidia</taxon>
        <taxon>Analgoidea</taxon>
        <taxon>Pyroglyphidae</taxon>
        <taxon>Dermatophagoidinae</taxon>
        <taxon>Dermatophagoides</taxon>
    </lineage>
</organism>
<evidence type="ECO:0000313" key="3">
    <source>
        <dbReference type="EMBL" id="KAH9527548.1"/>
    </source>
</evidence>
<dbReference type="AlphaFoldDB" id="A0A922IB29"/>
<reference evidence="3" key="2">
    <citation type="journal article" date="2022" name="Res Sq">
        <title>Comparative Genomics Reveals Insights into the Divergent Evolution of Astigmatic Mites and Household Pest Adaptations.</title>
        <authorList>
            <person name="Xiong Q."/>
            <person name="Wan A.T.-Y."/>
            <person name="Liu X.-Y."/>
            <person name="Fung C.S.-H."/>
            <person name="Xiao X."/>
            <person name="Malainual N."/>
            <person name="Hou J."/>
            <person name="Wang L."/>
            <person name="Wang M."/>
            <person name="Yang K."/>
            <person name="Cui Y."/>
            <person name="Leung E."/>
            <person name="Nong W."/>
            <person name="Shin S.-K."/>
            <person name="Au S."/>
            <person name="Jeong K.Y."/>
            <person name="Chew F.T."/>
            <person name="Hui J."/>
            <person name="Leung T.F."/>
            <person name="Tungtrongchitr A."/>
            <person name="Zhong N."/>
            <person name="Liu Z."/>
            <person name="Tsui S."/>
        </authorList>
    </citation>
    <scope>NUCLEOTIDE SEQUENCE</scope>
    <source>
        <strain evidence="3">Derf</strain>
        <tissue evidence="3">Whole organism</tissue>
    </source>
</reference>
<protein>
    <recommendedName>
        <fullName evidence="5">Transmembrane protein</fullName>
    </recommendedName>
</protein>
<feature type="region of interest" description="Disordered" evidence="1">
    <location>
        <begin position="1"/>
        <end position="30"/>
    </location>
</feature>
<reference evidence="3" key="1">
    <citation type="submission" date="2013-05" db="EMBL/GenBank/DDBJ databases">
        <authorList>
            <person name="Yim A.K.Y."/>
            <person name="Chan T.F."/>
            <person name="Ji K.M."/>
            <person name="Liu X.Y."/>
            <person name="Zhou J.W."/>
            <person name="Li R.Q."/>
            <person name="Yang K.Y."/>
            <person name="Li J."/>
            <person name="Li M."/>
            <person name="Law P.T.W."/>
            <person name="Wu Y.L."/>
            <person name="Cai Z.L."/>
            <person name="Qin H."/>
            <person name="Bao Y."/>
            <person name="Leung R.K.K."/>
            <person name="Ng P.K.S."/>
            <person name="Zou J."/>
            <person name="Zhong X.J."/>
            <person name="Ran P.X."/>
            <person name="Zhong N.S."/>
            <person name="Liu Z.G."/>
            <person name="Tsui S.K.W."/>
        </authorList>
    </citation>
    <scope>NUCLEOTIDE SEQUENCE</scope>
    <source>
        <strain evidence="3">Derf</strain>
        <tissue evidence="3">Whole organism</tissue>
    </source>
</reference>
<keyword evidence="2" id="KW-0812">Transmembrane</keyword>
<evidence type="ECO:0000256" key="2">
    <source>
        <dbReference type="SAM" id="Phobius"/>
    </source>
</evidence>
<comment type="caution">
    <text evidence="3">The sequence shown here is derived from an EMBL/GenBank/DDBJ whole genome shotgun (WGS) entry which is preliminary data.</text>
</comment>
<evidence type="ECO:0000313" key="4">
    <source>
        <dbReference type="Proteomes" id="UP000790347"/>
    </source>
</evidence>
<sequence>MENQKTVSQPYFRQDVPKNNNNHHNHKRQQTEISMKINLLPFCFRRNLFIFSCFIVNSMTETPCVFSYTNRGPFGSRKTNNMSWLLLSIVIVIDNFAYPILGGKH</sequence>
<proteinExistence type="predicted"/>
<keyword evidence="2" id="KW-0472">Membrane</keyword>
<dbReference type="Proteomes" id="UP000790347">
    <property type="component" value="Unassembled WGS sequence"/>
</dbReference>
<feature type="compositionally biased region" description="Polar residues" evidence="1">
    <location>
        <begin position="1"/>
        <end position="11"/>
    </location>
</feature>
<accession>A0A922IB29</accession>
<evidence type="ECO:0000256" key="1">
    <source>
        <dbReference type="SAM" id="MobiDB-lite"/>
    </source>
</evidence>
<keyword evidence="4" id="KW-1185">Reference proteome</keyword>
<feature type="transmembrane region" description="Helical" evidence="2">
    <location>
        <begin position="48"/>
        <end position="69"/>
    </location>
</feature>
<name>A0A922IB29_DERFA</name>
<gene>
    <name evidence="3" type="ORF">DERF_001557</name>
</gene>
<keyword evidence="2" id="KW-1133">Transmembrane helix</keyword>
<feature type="transmembrane region" description="Helical" evidence="2">
    <location>
        <begin position="81"/>
        <end position="101"/>
    </location>
</feature>
<evidence type="ECO:0008006" key="5">
    <source>
        <dbReference type="Google" id="ProtNLM"/>
    </source>
</evidence>